<evidence type="ECO:0000256" key="1">
    <source>
        <dbReference type="SAM" id="Phobius"/>
    </source>
</evidence>
<dbReference type="RefSeq" id="WP_184579852.1">
    <property type="nucleotide sequence ID" value="NZ_JACHJT010000001.1"/>
</dbReference>
<keyword evidence="1" id="KW-0472">Membrane</keyword>
<dbReference type="Pfam" id="PF16951">
    <property type="entry name" value="MaAIMP_sms"/>
    <property type="match status" value="1"/>
</dbReference>
<organism evidence="2 3">
    <name type="scientific">Lipingzhangella halophila</name>
    <dbReference type="NCBI Taxonomy" id="1783352"/>
    <lineage>
        <taxon>Bacteria</taxon>
        <taxon>Bacillati</taxon>
        <taxon>Actinomycetota</taxon>
        <taxon>Actinomycetes</taxon>
        <taxon>Streptosporangiales</taxon>
        <taxon>Nocardiopsidaceae</taxon>
        <taxon>Lipingzhangella</taxon>
    </lineage>
</organism>
<evidence type="ECO:0000313" key="2">
    <source>
        <dbReference type="EMBL" id="MBB4932433.1"/>
    </source>
</evidence>
<dbReference type="InterPro" id="IPR031596">
    <property type="entry name" value="MaAIMP_sms"/>
</dbReference>
<gene>
    <name evidence="2" type="ORF">F4561_003253</name>
</gene>
<dbReference type="AlphaFoldDB" id="A0A7W7RI87"/>
<keyword evidence="3" id="KW-1185">Reference proteome</keyword>
<evidence type="ECO:0008006" key="4">
    <source>
        <dbReference type="Google" id="ProtNLM"/>
    </source>
</evidence>
<accession>A0A7W7RI87</accession>
<protein>
    <recommendedName>
        <fullName evidence="4">Methionine/alanine importer small subunit</fullName>
    </recommendedName>
</protein>
<dbReference type="Proteomes" id="UP000523007">
    <property type="component" value="Unassembled WGS sequence"/>
</dbReference>
<dbReference type="NCBIfam" id="NF033493">
    <property type="entry name" value="MetS_like_NSS"/>
    <property type="match status" value="1"/>
</dbReference>
<comment type="caution">
    <text evidence="2">The sequence shown here is derived from an EMBL/GenBank/DDBJ whole genome shotgun (WGS) entry which is preliminary data.</text>
</comment>
<reference evidence="2 3" key="1">
    <citation type="submission" date="2020-08" db="EMBL/GenBank/DDBJ databases">
        <title>Sequencing the genomes of 1000 actinobacteria strains.</title>
        <authorList>
            <person name="Klenk H.-P."/>
        </authorList>
    </citation>
    <scope>NUCLEOTIDE SEQUENCE [LARGE SCALE GENOMIC DNA]</scope>
    <source>
        <strain evidence="2 3">DSM 102030</strain>
    </source>
</reference>
<name>A0A7W7RI87_9ACTN</name>
<sequence>MSTGAIVMLVISLTIVWGGLALAVIQLRRHPEEPENSRSD</sequence>
<evidence type="ECO:0000313" key="3">
    <source>
        <dbReference type="Proteomes" id="UP000523007"/>
    </source>
</evidence>
<keyword evidence="1" id="KW-0812">Transmembrane</keyword>
<keyword evidence="1" id="KW-1133">Transmembrane helix</keyword>
<proteinExistence type="predicted"/>
<dbReference type="EMBL" id="JACHJT010000001">
    <property type="protein sequence ID" value="MBB4932433.1"/>
    <property type="molecule type" value="Genomic_DNA"/>
</dbReference>
<feature type="transmembrane region" description="Helical" evidence="1">
    <location>
        <begin position="6"/>
        <end position="25"/>
    </location>
</feature>